<protein>
    <submittedName>
        <fullName evidence="5">1-acyl-sn-glycerol-3-phosphate acyltransferase</fullName>
    </submittedName>
</protein>
<evidence type="ECO:0000256" key="2">
    <source>
        <dbReference type="ARBA" id="ARBA00022679"/>
    </source>
</evidence>
<dbReference type="RefSeq" id="WP_310797956.1">
    <property type="nucleotide sequence ID" value="NZ_CP123872.1"/>
</dbReference>
<name>A0AA52H8H0_9PROT</name>
<dbReference type="GO" id="GO:0003841">
    <property type="term" value="F:1-acylglycerol-3-phosphate O-acyltransferase activity"/>
    <property type="evidence" value="ECO:0007669"/>
    <property type="project" value="TreeGrafter"/>
</dbReference>
<evidence type="ECO:0000313" key="5">
    <source>
        <dbReference type="EMBL" id="WND02121.1"/>
    </source>
</evidence>
<organism evidence="5 6">
    <name type="scientific">Temperatibacter marinus</name>
    <dbReference type="NCBI Taxonomy" id="1456591"/>
    <lineage>
        <taxon>Bacteria</taxon>
        <taxon>Pseudomonadati</taxon>
        <taxon>Pseudomonadota</taxon>
        <taxon>Alphaproteobacteria</taxon>
        <taxon>Kordiimonadales</taxon>
        <taxon>Temperatibacteraceae</taxon>
        <taxon>Temperatibacter</taxon>
    </lineage>
</organism>
<dbReference type="KEGG" id="tmk:QGN29_11230"/>
<sequence>MSQRTLIFDNRFWSAVMKMIGQTYIKMSGWKIDFNGVPAKKIVIIAAPHTSNWDFPIFMAFVFTLGLRIRYLGKDSLFNIPLIGRLFYYLGGFPVERQSIKANAIIDTAVDLFDQHDELILGIAPEGTRSKVKRFKTGFYRIALQANVPIGFAYLDSKTKMVGMSQKTFIPTGDLDKDLAEIQAFYADKTGVKPTNQ</sequence>
<evidence type="ECO:0000259" key="4">
    <source>
        <dbReference type="SMART" id="SM00563"/>
    </source>
</evidence>
<dbReference type="SMART" id="SM00563">
    <property type="entry name" value="PlsC"/>
    <property type="match status" value="1"/>
</dbReference>
<dbReference type="Proteomes" id="UP001268683">
    <property type="component" value="Chromosome"/>
</dbReference>
<dbReference type="AlphaFoldDB" id="A0AA52H8H0"/>
<dbReference type="GO" id="GO:0006654">
    <property type="term" value="P:phosphatidic acid biosynthetic process"/>
    <property type="evidence" value="ECO:0007669"/>
    <property type="project" value="TreeGrafter"/>
</dbReference>
<accession>A0AA52H8H0</accession>
<keyword evidence="6" id="KW-1185">Reference proteome</keyword>
<feature type="domain" description="Phospholipid/glycerol acyltransferase" evidence="4">
    <location>
        <begin position="43"/>
        <end position="155"/>
    </location>
</feature>
<proteinExistence type="predicted"/>
<evidence type="ECO:0000313" key="6">
    <source>
        <dbReference type="Proteomes" id="UP001268683"/>
    </source>
</evidence>
<dbReference type="EMBL" id="CP123872">
    <property type="protein sequence ID" value="WND02121.1"/>
    <property type="molecule type" value="Genomic_DNA"/>
</dbReference>
<evidence type="ECO:0000256" key="1">
    <source>
        <dbReference type="ARBA" id="ARBA00005189"/>
    </source>
</evidence>
<dbReference type="Pfam" id="PF01553">
    <property type="entry name" value="Acyltransferase"/>
    <property type="match status" value="1"/>
</dbReference>
<dbReference type="PANTHER" id="PTHR10434">
    <property type="entry name" value="1-ACYL-SN-GLYCEROL-3-PHOSPHATE ACYLTRANSFERASE"/>
    <property type="match status" value="1"/>
</dbReference>
<keyword evidence="2" id="KW-0808">Transferase</keyword>
<dbReference type="SUPFAM" id="SSF69593">
    <property type="entry name" value="Glycerol-3-phosphate (1)-acyltransferase"/>
    <property type="match status" value="1"/>
</dbReference>
<gene>
    <name evidence="5" type="ORF">QGN29_11230</name>
</gene>
<reference evidence="5" key="1">
    <citation type="submission" date="2023-04" db="EMBL/GenBank/DDBJ databases">
        <title>Complete genome sequence of Temperatibacter marinus.</title>
        <authorList>
            <person name="Rong J.-C."/>
            <person name="Yi M.-L."/>
            <person name="Zhao Q."/>
        </authorList>
    </citation>
    <scope>NUCLEOTIDE SEQUENCE</scope>
    <source>
        <strain evidence="5">NBRC 110045</strain>
    </source>
</reference>
<keyword evidence="3 5" id="KW-0012">Acyltransferase</keyword>
<evidence type="ECO:0000256" key="3">
    <source>
        <dbReference type="ARBA" id="ARBA00023315"/>
    </source>
</evidence>
<dbReference type="InterPro" id="IPR002123">
    <property type="entry name" value="Plipid/glycerol_acylTrfase"/>
</dbReference>
<comment type="pathway">
    <text evidence="1">Lipid metabolism.</text>
</comment>
<dbReference type="PANTHER" id="PTHR10434:SF9">
    <property type="entry name" value="PHOSPHOLIPID_GLYCEROL ACYLTRANSFERASE DOMAIN-CONTAINING PROTEIN"/>
    <property type="match status" value="1"/>
</dbReference>